<dbReference type="Proteomes" id="UP001597205">
    <property type="component" value="Unassembled WGS sequence"/>
</dbReference>
<keyword evidence="3" id="KW-1185">Reference proteome</keyword>
<proteinExistence type="predicted"/>
<dbReference type="Gene3D" id="3.20.20.80">
    <property type="entry name" value="Glycosidases"/>
    <property type="match status" value="1"/>
</dbReference>
<evidence type="ECO:0000313" key="3">
    <source>
        <dbReference type="Proteomes" id="UP001597205"/>
    </source>
</evidence>
<name>A0ABW3RHI1_9SPHI</name>
<dbReference type="RefSeq" id="WP_380894743.1">
    <property type="nucleotide sequence ID" value="NZ_JBHTKY010000003.1"/>
</dbReference>
<evidence type="ECO:0000313" key="2">
    <source>
        <dbReference type="EMBL" id="MFD1164649.1"/>
    </source>
</evidence>
<sequence>MKKSILSFSLIFSFTFFSIISYAQVFTGVDDLGRVLPQQNEVGEKKAGKQVGIFYFLWQGDKGSPTSERNWDLTKLYQYHPEVFQDFHHPNWGGGSAGPGKYYFWGEPIYGYYKGDDYWVHLKNMQLLTDAQVDFLILDATNRLTYAPQVRALLAALKTVRAQGKKAPKLVFYTNTASADAMQEIYDTFYANSAKDKDEESWFILDGKPLIIGLGKDAKGRNYEGFFTIRESQWPNEPEKVDGWPWIEFQRPQKVYKNHRGEREIINVSASQHPNLDASMGGSAFYGAAGNWGRSYRKGHPGNPEKDIFFGYNIQEQWDYALSQDVPFVFITGWNEWIAGKWSRSDEKKNQAHFVDQANAEYSRDIEPTWTGGLKDNYYMQMISNILRYKGMDASKKVKSMDKLPELKGWSNMEDIYVDYIGDILKRDHPGAQSEPTVQYKNESGRNDLKTLKFASSPKEMGFYVQTNNKLSERNSNNWMVLWLNTDANYNSGWFGYDYRVVNGNRLQQFSNGFWKEFGTVDIVTSANELLIKIPNSTIGLPAKGFNIEFKWSDNMLKDDPLDWYNNGDTAPGGRLNLTVGVE</sequence>
<reference evidence="3" key="1">
    <citation type="journal article" date="2019" name="Int. J. Syst. Evol. Microbiol.">
        <title>The Global Catalogue of Microorganisms (GCM) 10K type strain sequencing project: providing services to taxonomists for standard genome sequencing and annotation.</title>
        <authorList>
            <consortium name="The Broad Institute Genomics Platform"/>
            <consortium name="The Broad Institute Genome Sequencing Center for Infectious Disease"/>
            <person name="Wu L."/>
            <person name="Ma J."/>
        </authorList>
    </citation>
    <scope>NUCLEOTIDE SEQUENCE [LARGE SCALE GENOMIC DNA]</scope>
    <source>
        <strain evidence="3">CCUG 52468</strain>
    </source>
</reference>
<gene>
    <name evidence="2" type="ORF">ACFQ2C_03420</name>
</gene>
<evidence type="ECO:0000256" key="1">
    <source>
        <dbReference type="SAM" id="SignalP"/>
    </source>
</evidence>
<organism evidence="2 3">
    <name type="scientific">Sphingobacterium daejeonense</name>
    <dbReference type="NCBI Taxonomy" id="371142"/>
    <lineage>
        <taxon>Bacteria</taxon>
        <taxon>Pseudomonadati</taxon>
        <taxon>Bacteroidota</taxon>
        <taxon>Sphingobacteriia</taxon>
        <taxon>Sphingobacteriales</taxon>
        <taxon>Sphingobacteriaceae</taxon>
        <taxon>Sphingobacterium</taxon>
    </lineage>
</organism>
<protein>
    <submittedName>
        <fullName evidence="2">Uncharacterized protein</fullName>
    </submittedName>
</protein>
<accession>A0ABW3RHI1</accession>
<feature type="signal peptide" evidence="1">
    <location>
        <begin position="1"/>
        <end position="23"/>
    </location>
</feature>
<dbReference type="EMBL" id="JBHTKY010000003">
    <property type="protein sequence ID" value="MFD1164649.1"/>
    <property type="molecule type" value="Genomic_DNA"/>
</dbReference>
<comment type="caution">
    <text evidence="2">The sequence shown here is derived from an EMBL/GenBank/DDBJ whole genome shotgun (WGS) entry which is preliminary data.</text>
</comment>
<feature type="chain" id="PRO_5046400742" evidence="1">
    <location>
        <begin position="24"/>
        <end position="583"/>
    </location>
</feature>
<keyword evidence="1" id="KW-0732">Signal</keyword>